<accession>A0A9J7AZB9</accession>
<dbReference type="PROSITE" id="PS51186">
    <property type="entry name" value="GNAT"/>
    <property type="match status" value="1"/>
</dbReference>
<dbReference type="PANTHER" id="PTHR43420">
    <property type="entry name" value="ACETYLTRANSFERASE"/>
    <property type="match status" value="1"/>
</dbReference>
<keyword evidence="1 4" id="KW-0808">Transferase</keyword>
<dbReference type="GO" id="GO:0016747">
    <property type="term" value="F:acyltransferase activity, transferring groups other than amino-acyl groups"/>
    <property type="evidence" value="ECO:0007669"/>
    <property type="project" value="InterPro"/>
</dbReference>
<dbReference type="Proteomes" id="UP001060336">
    <property type="component" value="Chromosome"/>
</dbReference>
<keyword evidence="2 4" id="KW-0012">Acyltransferase</keyword>
<feature type="domain" description="N-acetyltransferase" evidence="3">
    <location>
        <begin position="3"/>
        <end position="195"/>
    </location>
</feature>
<evidence type="ECO:0000259" key="3">
    <source>
        <dbReference type="PROSITE" id="PS51186"/>
    </source>
</evidence>
<dbReference type="Gene3D" id="3.40.630.30">
    <property type="match status" value="1"/>
</dbReference>
<sequence>MKEQIRYLRRAGKDDARALAQLINLAGEGLPLHIWQGMAEEGESVWDVGQRRARREEGSFSYRNATIAMSGKDIAGALVGYPIGGAPEAIDRDTPALFVPLIELENAALNTWYVNVLATYDGFQRRGFATALLEEAARQARAAGFRRMSIIVTDLNERAIRLYRKQGFRETEHRLIAKDGWETDSKHYLLLIKDL</sequence>
<dbReference type="RefSeq" id="WP_257770020.1">
    <property type="nucleotide sequence ID" value="NZ_CP102480.1"/>
</dbReference>
<reference evidence="4" key="1">
    <citation type="submission" date="2022-08" db="EMBL/GenBank/DDBJ databases">
        <title>Nisaea acidiphila sp. nov., isolated from a marine algal debris and emended description of the genus Nisaea Urios et al. 2008.</title>
        <authorList>
            <person name="Kwon K."/>
        </authorList>
    </citation>
    <scope>NUCLEOTIDE SEQUENCE</scope>
    <source>
        <strain evidence="4">MEBiC11861</strain>
    </source>
</reference>
<dbReference type="SUPFAM" id="SSF55729">
    <property type="entry name" value="Acyl-CoA N-acyltransferases (Nat)"/>
    <property type="match status" value="1"/>
</dbReference>
<keyword evidence="5" id="KW-1185">Reference proteome</keyword>
<proteinExistence type="predicted"/>
<evidence type="ECO:0000256" key="2">
    <source>
        <dbReference type="ARBA" id="ARBA00023315"/>
    </source>
</evidence>
<dbReference type="EMBL" id="CP102480">
    <property type="protein sequence ID" value="UUX50789.1"/>
    <property type="molecule type" value="Genomic_DNA"/>
</dbReference>
<evidence type="ECO:0000313" key="4">
    <source>
        <dbReference type="EMBL" id="UUX50789.1"/>
    </source>
</evidence>
<dbReference type="KEGG" id="naci:NUH88_03595"/>
<dbReference type="InterPro" id="IPR016181">
    <property type="entry name" value="Acyl_CoA_acyltransferase"/>
</dbReference>
<evidence type="ECO:0000256" key="1">
    <source>
        <dbReference type="ARBA" id="ARBA00022679"/>
    </source>
</evidence>
<gene>
    <name evidence="4" type="ORF">NUH88_03595</name>
</gene>
<dbReference type="AlphaFoldDB" id="A0A9J7AZB9"/>
<evidence type="ECO:0000313" key="5">
    <source>
        <dbReference type="Proteomes" id="UP001060336"/>
    </source>
</evidence>
<dbReference type="Pfam" id="PF00583">
    <property type="entry name" value="Acetyltransf_1"/>
    <property type="match status" value="1"/>
</dbReference>
<protein>
    <submittedName>
        <fullName evidence="4">GNAT family N-acetyltransferase</fullName>
        <ecNumber evidence="4">2.3.1.-</ecNumber>
    </submittedName>
</protein>
<organism evidence="4 5">
    <name type="scientific">Nisaea acidiphila</name>
    <dbReference type="NCBI Taxonomy" id="1862145"/>
    <lineage>
        <taxon>Bacteria</taxon>
        <taxon>Pseudomonadati</taxon>
        <taxon>Pseudomonadota</taxon>
        <taxon>Alphaproteobacteria</taxon>
        <taxon>Rhodospirillales</taxon>
        <taxon>Thalassobaculaceae</taxon>
        <taxon>Nisaea</taxon>
    </lineage>
</organism>
<dbReference type="InterPro" id="IPR050680">
    <property type="entry name" value="YpeA/RimI_acetyltransf"/>
</dbReference>
<name>A0A9J7AZB9_9PROT</name>
<dbReference type="EC" id="2.3.1.-" evidence="4"/>
<dbReference type="InterPro" id="IPR000182">
    <property type="entry name" value="GNAT_dom"/>
</dbReference>